<organism evidence="4 5">
    <name type="scientific">Dethiosulfovibrio marinus</name>
    <dbReference type="NCBI Taxonomy" id="133532"/>
    <lineage>
        <taxon>Bacteria</taxon>
        <taxon>Thermotogati</taxon>
        <taxon>Synergistota</taxon>
        <taxon>Synergistia</taxon>
        <taxon>Synergistales</taxon>
        <taxon>Dethiosulfovibrionaceae</taxon>
        <taxon>Dethiosulfovibrio</taxon>
    </lineage>
</organism>
<gene>
    <name evidence="4" type="ORF">L2W38_06625</name>
</gene>
<evidence type="ECO:0000256" key="1">
    <source>
        <dbReference type="ARBA" id="ARBA00022801"/>
    </source>
</evidence>
<dbReference type="EMBL" id="JAKGUD010000005">
    <property type="protein sequence ID" value="MCF4142485.1"/>
    <property type="molecule type" value="Genomic_DNA"/>
</dbReference>
<dbReference type="Pfam" id="PF04471">
    <property type="entry name" value="Mrr_cat"/>
    <property type="match status" value="1"/>
</dbReference>
<dbReference type="SUPFAM" id="SSF52540">
    <property type="entry name" value="P-loop containing nucleoside triphosphate hydrolases"/>
    <property type="match status" value="2"/>
</dbReference>
<dbReference type="PROSITE" id="PS51192">
    <property type="entry name" value="HELICASE_ATP_BIND_1"/>
    <property type="match status" value="1"/>
</dbReference>
<accession>A0ABS9EMU9</accession>
<evidence type="ECO:0000259" key="2">
    <source>
        <dbReference type="PROSITE" id="PS51192"/>
    </source>
</evidence>
<keyword evidence="5" id="KW-1185">Reference proteome</keyword>
<dbReference type="InterPro" id="IPR007560">
    <property type="entry name" value="Restrct_endonuc_IV_Mrr"/>
</dbReference>
<dbReference type="Gene3D" id="3.40.50.300">
    <property type="entry name" value="P-loop containing nucleotide triphosphate hydrolases"/>
    <property type="match status" value="1"/>
</dbReference>
<reference evidence="4 5" key="1">
    <citation type="submission" date="2022-01" db="EMBL/GenBank/DDBJ databases">
        <title>Dethiosulfovibrio faecalis sp. nov., a novel proteolytic, non-sulfur-reducing bacterium isolated from a marine aquaculture solid waste bioreactor.</title>
        <authorList>
            <person name="Grabowski S."/>
            <person name="Apolinario E."/>
            <person name="Schneider N."/>
            <person name="Marshall C.W."/>
            <person name="Sowers K.R."/>
        </authorList>
    </citation>
    <scope>NUCLEOTIDE SEQUENCE [LARGE SCALE GENOMIC DNA]</scope>
    <source>
        <strain evidence="4 5">DSM 12537</strain>
    </source>
</reference>
<proteinExistence type="predicted"/>
<dbReference type="InterPro" id="IPR049730">
    <property type="entry name" value="SNF2/RAD54-like_C"/>
</dbReference>
<dbReference type="Gene3D" id="3.40.50.10810">
    <property type="entry name" value="Tandem AAA-ATPase domain"/>
    <property type="match status" value="1"/>
</dbReference>
<dbReference type="SUPFAM" id="SSF52980">
    <property type="entry name" value="Restriction endonuclease-like"/>
    <property type="match status" value="1"/>
</dbReference>
<dbReference type="RefSeq" id="WP_236099209.1">
    <property type="nucleotide sequence ID" value="NZ_JAKGUD010000005.1"/>
</dbReference>
<dbReference type="Proteomes" id="UP001200430">
    <property type="component" value="Unassembled WGS sequence"/>
</dbReference>
<dbReference type="PANTHER" id="PTHR45629:SF7">
    <property type="entry name" value="DNA EXCISION REPAIR PROTEIN ERCC-6-RELATED"/>
    <property type="match status" value="1"/>
</dbReference>
<name>A0ABS9EMU9_9BACT</name>
<dbReference type="Pfam" id="PF00176">
    <property type="entry name" value="SNF2-rel_dom"/>
    <property type="match status" value="1"/>
</dbReference>
<feature type="domain" description="Helicase C-terminal" evidence="3">
    <location>
        <begin position="756"/>
        <end position="934"/>
    </location>
</feature>
<dbReference type="SMART" id="SM00487">
    <property type="entry name" value="DEXDc"/>
    <property type="match status" value="1"/>
</dbReference>
<dbReference type="InterPro" id="IPR011335">
    <property type="entry name" value="Restrct_endonuc-II-like"/>
</dbReference>
<sequence>MAEDAGGGVMMSSFQLVPDGVFFPKPMEKDTGKQDLSEALALSLLRELADNGSAEERGDGFLVSHEAVSALSSHEMTMLGLPDLFPFVVRIESEGDLQDSEFRFNWGFYVHYHGEKLPLGRCGSLLFQDENPAYTLPLNLFKLCEVLTEANAFDGPKDLAVNLRALKVIQDLAKEGGAELEPLLAETQVDVPEKLGIKLAREGEGISVAPELPEISIDSQRFERQVAKKPRDIYTESLPDGSRHRVIFSEAQKGELKKIKRHRYVSPEEKENFIDHPEEYFDPDLVDLDSFSDRVREIGCYKPKYYSFIMPYKSMWFGGLMTEDETGGQQKIVVKNEEDLDLLSTAIAQAVENSDERVTWGDFGIPLERAQDLYSRAEKCLRGDSKAQAVSKGDSAGKTRNDVLIIFENVETLDFAKTAPTSAGLEHIYEMPPNLGEGFSLLPHQQEGVAWLQQLSRFHDEASVGAMLADDMGLGKTLQILAFVEWHNAVRNTEGKPYLVVAPVALLENWKKEYIKFFPDGALGVNPLYGKRGSVLPPKDTEHNVPKLPKAIYLTTYETMRKRQRFFCAVDWAVTILDEAQKIKTPGTLVTNAAKALKAGVRIAATGTPVENTLVDLWCLSDFIMPGLLGSAKEFNKTYQRPLQDPDTDIRAIGEALQGKLGCFFKRRLKEDILDDLPSKYVEEFPRPMTPHQSQVYQETVDRLALARENNEKTQGIILKTLNKLRDISDHPYLVEMGEGFHKERPYPELIETSAKLEVTMEILRQIRDKGEKVILFALRRPIQELLQKILSEAFGLPMEHVSIINGSTPASPILAKRGEVSRQKAVDLFQSRPGFQAIVISPLAAGFGLNIAEANHVIHYSRHWNPAKEAQATDRAYRIGQKRDVYVYYPMATGQGFQSFDEILDERLRMKMDLAKGTLFPTERIEVNPTDLFEDLTKETSRTISSPRRVTEQNLDSMSQEFFEAMIAVIWTLQGYETHLISSKASRGADVLAVKDGEGYLFKAEQCEKSVGEPALIELLKGLGYYREQFGQGLAPCIVTNRGYPQEICELAAQNDVKLIDRQELQGLLDRYPVTWPDLHAKEDERF</sequence>
<dbReference type="PROSITE" id="PS51194">
    <property type="entry name" value="HELICASE_CTER"/>
    <property type="match status" value="1"/>
</dbReference>
<dbReference type="PANTHER" id="PTHR45629">
    <property type="entry name" value="SNF2/RAD54 FAMILY MEMBER"/>
    <property type="match status" value="1"/>
</dbReference>
<dbReference type="InterPro" id="IPR000330">
    <property type="entry name" value="SNF2_N"/>
</dbReference>
<comment type="caution">
    <text evidence="4">The sequence shown here is derived from an EMBL/GenBank/DDBJ whole genome shotgun (WGS) entry which is preliminary data.</text>
</comment>
<evidence type="ECO:0000313" key="5">
    <source>
        <dbReference type="Proteomes" id="UP001200430"/>
    </source>
</evidence>
<evidence type="ECO:0000313" key="4">
    <source>
        <dbReference type="EMBL" id="MCF4142485.1"/>
    </source>
</evidence>
<evidence type="ECO:0000259" key="3">
    <source>
        <dbReference type="PROSITE" id="PS51194"/>
    </source>
</evidence>
<feature type="domain" description="Helicase ATP-binding" evidence="2">
    <location>
        <begin position="457"/>
        <end position="627"/>
    </location>
</feature>
<keyword evidence="1" id="KW-0378">Hydrolase</keyword>
<dbReference type="Pfam" id="PF00271">
    <property type="entry name" value="Helicase_C"/>
    <property type="match status" value="1"/>
</dbReference>
<dbReference type="CDD" id="cd18793">
    <property type="entry name" value="SF2_C_SNF"/>
    <property type="match status" value="1"/>
</dbReference>
<protein>
    <submittedName>
        <fullName evidence="4">SNF2-related protein</fullName>
    </submittedName>
</protein>
<dbReference type="InterPro" id="IPR014001">
    <property type="entry name" value="Helicase_ATP-bd"/>
</dbReference>
<dbReference type="InterPro" id="IPR027417">
    <property type="entry name" value="P-loop_NTPase"/>
</dbReference>
<dbReference type="InterPro" id="IPR038718">
    <property type="entry name" value="SNF2-like_sf"/>
</dbReference>
<dbReference type="SMART" id="SM00490">
    <property type="entry name" value="HELICc"/>
    <property type="match status" value="1"/>
</dbReference>
<dbReference type="InterPro" id="IPR001650">
    <property type="entry name" value="Helicase_C-like"/>
</dbReference>
<dbReference type="InterPro" id="IPR050496">
    <property type="entry name" value="SNF2_RAD54_helicase_repair"/>
</dbReference>